<dbReference type="GO" id="GO:0005319">
    <property type="term" value="F:lipid transporter activity"/>
    <property type="evidence" value="ECO:0007669"/>
    <property type="project" value="TreeGrafter"/>
</dbReference>
<dbReference type="SUPFAM" id="SSF47113">
    <property type="entry name" value="Histone-fold"/>
    <property type="match status" value="1"/>
</dbReference>
<keyword evidence="5" id="KW-0547">Nucleotide-binding</keyword>
<evidence type="ECO:0000313" key="6">
    <source>
        <dbReference type="Proteomes" id="UP001054945"/>
    </source>
</evidence>
<dbReference type="Proteomes" id="UP001054945">
    <property type="component" value="Unassembled WGS sequence"/>
</dbReference>
<comment type="caution">
    <text evidence="5">The sequence shown here is derived from an EMBL/GenBank/DDBJ whole genome shotgun (WGS) entry which is preliminary data.</text>
</comment>
<proteinExistence type="predicted"/>
<feature type="domain" description="ABC transporter" evidence="4">
    <location>
        <begin position="16"/>
        <end position="272"/>
    </location>
</feature>
<organism evidence="5 6">
    <name type="scientific">Caerostris extrusa</name>
    <name type="common">Bark spider</name>
    <name type="synonym">Caerostris bankana</name>
    <dbReference type="NCBI Taxonomy" id="172846"/>
    <lineage>
        <taxon>Eukaryota</taxon>
        <taxon>Metazoa</taxon>
        <taxon>Ecdysozoa</taxon>
        <taxon>Arthropoda</taxon>
        <taxon>Chelicerata</taxon>
        <taxon>Arachnida</taxon>
        <taxon>Araneae</taxon>
        <taxon>Araneomorphae</taxon>
        <taxon>Entelegynae</taxon>
        <taxon>Araneoidea</taxon>
        <taxon>Araneidae</taxon>
        <taxon>Caerostris</taxon>
    </lineage>
</organism>
<evidence type="ECO:0000256" key="3">
    <source>
        <dbReference type="SAM" id="Phobius"/>
    </source>
</evidence>
<dbReference type="GO" id="GO:0046982">
    <property type="term" value="F:protein heterodimerization activity"/>
    <property type="evidence" value="ECO:0007669"/>
    <property type="project" value="InterPro"/>
</dbReference>
<evidence type="ECO:0000259" key="4">
    <source>
        <dbReference type="PROSITE" id="PS50893"/>
    </source>
</evidence>
<feature type="transmembrane region" description="Helical" evidence="3">
    <location>
        <begin position="365"/>
        <end position="386"/>
    </location>
</feature>
<feature type="non-terminal residue" evidence="5">
    <location>
        <position position="510"/>
    </location>
</feature>
<keyword evidence="3" id="KW-0812">Transmembrane</keyword>
<sequence>MFNEIATVAKRSMMKFRGESLSSSDIQTAVKAVLKNGVSKHAEIGGIAATKNFEIVTDGQEKDTLRRELQYVNNSNFHYFIRKTLRDVDKKGDASISIDALEIMDRMLFTIFGDLAMVAKRIRIRAGYKTFTSLDIQTAASAVLKNGVSKHAEVHNWMEELDLTSCSSTLSIKLNTDQKRKLCVAIAAIGEPDVLLLDEPSSGMSPKARKLLWNVLQDYAKAGRAVVFITHHMDEAELLSGCLSNRSLFLRAKQCLPSLLKDLPSNPKIVLTTDTEIYVKLRSFIGTHCAEFFRKIEEHFKDITCNCFTISLFSLEDILYFASGKTKEDEAKCVRIPRKEEETGQNKSSIFHRKFTTLILYRKRLLLRNINAAFILVIPILLILVVKGKFYPKTPEPSLATIGPHLYRNETIHVVNETGKKSLAFLETSMSKLDVTFVIKNPTEKFQSKSFYYHEYSKNSKFLLAEYRSNRGEKVKSNPNSVFATEDPYVGNPLLDFEKKTMNPLNPHIW</sequence>
<dbReference type="Pfam" id="PF00005">
    <property type="entry name" value="ABC_tran"/>
    <property type="match status" value="1"/>
</dbReference>
<dbReference type="InterPro" id="IPR009072">
    <property type="entry name" value="Histone-fold"/>
</dbReference>
<dbReference type="PROSITE" id="PS50893">
    <property type="entry name" value="ABC_TRANSPORTER_2"/>
    <property type="match status" value="1"/>
</dbReference>
<evidence type="ECO:0000256" key="2">
    <source>
        <dbReference type="ARBA" id="ARBA00022737"/>
    </source>
</evidence>
<dbReference type="PANTHER" id="PTHR19229:SF36">
    <property type="entry name" value="ATP-BINDING CASSETTE SUB-FAMILY A MEMBER 2"/>
    <property type="match status" value="1"/>
</dbReference>
<keyword evidence="6" id="KW-1185">Reference proteome</keyword>
<dbReference type="GO" id="GO:0016887">
    <property type="term" value="F:ATP hydrolysis activity"/>
    <property type="evidence" value="ECO:0007669"/>
    <property type="project" value="InterPro"/>
</dbReference>
<keyword evidence="5" id="KW-0067">ATP-binding</keyword>
<protein>
    <submittedName>
        <fullName evidence="5">ATP-binding cassette sub-family A member 5</fullName>
    </submittedName>
</protein>
<dbReference type="Gene3D" id="3.40.50.300">
    <property type="entry name" value="P-loop containing nucleotide triphosphate hydrolases"/>
    <property type="match status" value="1"/>
</dbReference>
<reference evidence="5 6" key="1">
    <citation type="submission" date="2021-06" db="EMBL/GenBank/DDBJ databases">
        <title>Caerostris extrusa draft genome.</title>
        <authorList>
            <person name="Kono N."/>
            <person name="Arakawa K."/>
        </authorList>
    </citation>
    <scope>NUCLEOTIDE SEQUENCE [LARGE SCALE GENOMIC DNA]</scope>
</reference>
<dbReference type="InterPro" id="IPR027417">
    <property type="entry name" value="P-loop_NTPase"/>
</dbReference>
<dbReference type="GO" id="GO:0016020">
    <property type="term" value="C:membrane"/>
    <property type="evidence" value="ECO:0007669"/>
    <property type="project" value="InterPro"/>
</dbReference>
<name>A0AAV4UAF8_CAEEX</name>
<dbReference type="InterPro" id="IPR003439">
    <property type="entry name" value="ABC_transporter-like_ATP-bd"/>
</dbReference>
<dbReference type="SUPFAM" id="SSF52540">
    <property type="entry name" value="P-loop containing nucleoside triphosphate hydrolases"/>
    <property type="match status" value="1"/>
</dbReference>
<dbReference type="InterPro" id="IPR026082">
    <property type="entry name" value="ABCA"/>
</dbReference>
<keyword evidence="3" id="KW-0472">Membrane</keyword>
<dbReference type="PANTHER" id="PTHR19229">
    <property type="entry name" value="ATP-BINDING CASSETTE TRANSPORTER SUBFAMILY A ABCA"/>
    <property type="match status" value="1"/>
</dbReference>
<evidence type="ECO:0000256" key="1">
    <source>
        <dbReference type="ARBA" id="ARBA00022448"/>
    </source>
</evidence>
<evidence type="ECO:0000313" key="5">
    <source>
        <dbReference type="EMBL" id="GIY54773.1"/>
    </source>
</evidence>
<dbReference type="EMBL" id="BPLR01012554">
    <property type="protein sequence ID" value="GIY54773.1"/>
    <property type="molecule type" value="Genomic_DNA"/>
</dbReference>
<dbReference type="GO" id="GO:0005524">
    <property type="term" value="F:ATP binding"/>
    <property type="evidence" value="ECO:0007669"/>
    <property type="project" value="UniProtKB-KW"/>
</dbReference>
<dbReference type="AlphaFoldDB" id="A0AAV4UAF8"/>
<dbReference type="GO" id="GO:0140359">
    <property type="term" value="F:ABC-type transporter activity"/>
    <property type="evidence" value="ECO:0007669"/>
    <property type="project" value="InterPro"/>
</dbReference>
<keyword evidence="3" id="KW-1133">Transmembrane helix</keyword>
<gene>
    <name evidence="5" type="primary">Abca5</name>
    <name evidence="5" type="ORF">CEXT_468921</name>
</gene>
<accession>A0AAV4UAF8</accession>
<keyword evidence="2" id="KW-0677">Repeat</keyword>
<keyword evidence="1" id="KW-0813">Transport</keyword>